<feature type="transmembrane region" description="Helical" evidence="1">
    <location>
        <begin position="361"/>
        <end position="382"/>
    </location>
</feature>
<protein>
    <recommendedName>
        <fullName evidence="5">Plasma membrane fusion protein PRM1</fullName>
    </recommendedName>
</protein>
<dbReference type="AlphaFoldDB" id="A0AAN8V5L4"/>
<feature type="chain" id="PRO_5043055177" description="Plasma membrane fusion protein PRM1" evidence="2">
    <location>
        <begin position="27"/>
        <end position="404"/>
    </location>
</feature>
<comment type="caution">
    <text evidence="3">The sequence shown here is derived from an EMBL/GenBank/DDBJ whole genome shotgun (WGS) entry which is preliminary data.</text>
</comment>
<evidence type="ECO:0000313" key="3">
    <source>
        <dbReference type="EMBL" id="KAK6923152.1"/>
    </source>
</evidence>
<evidence type="ECO:0000256" key="1">
    <source>
        <dbReference type="SAM" id="Phobius"/>
    </source>
</evidence>
<keyword evidence="1" id="KW-0812">Transmembrane</keyword>
<keyword evidence="2" id="KW-0732">Signal</keyword>
<gene>
    <name evidence="3" type="ORF">RJ641_011456</name>
</gene>
<dbReference type="InterPro" id="IPR040283">
    <property type="entry name" value="DDB_G0292058-like"/>
</dbReference>
<evidence type="ECO:0008006" key="5">
    <source>
        <dbReference type="Google" id="ProtNLM"/>
    </source>
</evidence>
<organism evidence="3 4">
    <name type="scientific">Dillenia turbinata</name>
    <dbReference type="NCBI Taxonomy" id="194707"/>
    <lineage>
        <taxon>Eukaryota</taxon>
        <taxon>Viridiplantae</taxon>
        <taxon>Streptophyta</taxon>
        <taxon>Embryophyta</taxon>
        <taxon>Tracheophyta</taxon>
        <taxon>Spermatophyta</taxon>
        <taxon>Magnoliopsida</taxon>
        <taxon>eudicotyledons</taxon>
        <taxon>Gunneridae</taxon>
        <taxon>Pentapetalae</taxon>
        <taxon>Dilleniales</taxon>
        <taxon>Dilleniaceae</taxon>
        <taxon>Dillenia</taxon>
    </lineage>
</organism>
<name>A0AAN8V5L4_9MAGN</name>
<feature type="transmembrane region" description="Helical" evidence="1">
    <location>
        <begin position="69"/>
        <end position="91"/>
    </location>
</feature>
<sequence>MSNSNGFDPLILFLISSCLFPTNSVALGYPVARMQSIERPDPLRHFESYDGGFDLKNKHYWASAAFTGVHGYAIAGIWILCGVGFGIFTVVKNLRARSNGGTFPPVEGPSDSCYMIMFLLILVLTFLAILASGFVIAANLGFLKRTKRLEETLLGAGGEARLRIQNATDALNNMQILLRPYDQPICDRLNVTSSQLEKESRTLRSFIHKSKHSIDAAIQTAYGANVVVVAVNLVMLVASFAIEDFQQNPQNSSLTSILPCKNSTYSDETMMQIGLTVSTFIGKVLARFTCYKENSSDTCKGSGKIISEESYDMASTYTHSVQDLINIFPDLQSLAKCTFVREKFSDIVSHQCRPFRASVKLLWSSMLSLSTIMILLIMGWIVRTSQERGRTFPRFSITPSPSIP</sequence>
<feature type="transmembrane region" description="Helical" evidence="1">
    <location>
        <begin position="112"/>
        <end position="138"/>
    </location>
</feature>
<dbReference type="GO" id="GO:0016020">
    <property type="term" value="C:membrane"/>
    <property type="evidence" value="ECO:0007669"/>
    <property type="project" value="TreeGrafter"/>
</dbReference>
<dbReference type="PANTHER" id="PTHR31414:SF19">
    <property type="entry name" value="TRANSMEMBRANE PROTEIN"/>
    <property type="match status" value="1"/>
</dbReference>
<dbReference type="Proteomes" id="UP001370490">
    <property type="component" value="Unassembled WGS sequence"/>
</dbReference>
<keyword evidence="1" id="KW-0472">Membrane</keyword>
<dbReference type="PANTHER" id="PTHR31414">
    <property type="entry name" value="TRANSMEMBRANE PROTEIN DDB_G0292058"/>
    <property type="match status" value="1"/>
</dbReference>
<evidence type="ECO:0000313" key="4">
    <source>
        <dbReference type="Proteomes" id="UP001370490"/>
    </source>
</evidence>
<keyword evidence="4" id="KW-1185">Reference proteome</keyword>
<proteinExistence type="predicted"/>
<reference evidence="3 4" key="1">
    <citation type="submission" date="2023-12" db="EMBL/GenBank/DDBJ databases">
        <title>A high-quality genome assembly for Dillenia turbinata (Dilleniales).</title>
        <authorList>
            <person name="Chanderbali A."/>
        </authorList>
    </citation>
    <scope>NUCLEOTIDE SEQUENCE [LARGE SCALE GENOMIC DNA]</scope>
    <source>
        <strain evidence="3">LSX21</strain>
        <tissue evidence="3">Leaf</tissue>
    </source>
</reference>
<accession>A0AAN8V5L4</accession>
<feature type="signal peptide" evidence="2">
    <location>
        <begin position="1"/>
        <end position="26"/>
    </location>
</feature>
<evidence type="ECO:0000256" key="2">
    <source>
        <dbReference type="SAM" id="SignalP"/>
    </source>
</evidence>
<keyword evidence="1" id="KW-1133">Transmembrane helix</keyword>
<dbReference type="EMBL" id="JBAMMX010000018">
    <property type="protein sequence ID" value="KAK6923152.1"/>
    <property type="molecule type" value="Genomic_DNA"/>
</dbReference>